<protein>
    <recommendedName>
        <fullName evidence="1">Ig-like domain-containing protein</fullName>
    </recommendedName>
</protein>
<dbReference type="SUPFAM" id="SSF48726">
    <property type="entry name" value="Immunoglobulin"/>
    <property type="match status" value="1"/>
</dbReference>
<dbReference type="PROSITE" id="PS51257">
    <property type="entry name" value="PROKAR_LIPOPROTEIN"/>
    <property type="match status" value="1"/>
</dbReference>
<name>A0A4W3GSX2_CALMI</name>
<reference evidence="3" key="2">
    <citation type="journal article" date="2007" name="PLoS Biol.">
        <title>Survey sequencing and comparative analysis of the elephant shark (Callorhinchus milii) genome.</title>
        <authorList>
            <person name="Venkatesh B."/>
            <person name="Kirkness E.F."/>
            <person name="Loh Y.H."/>
            <person name="Halpern A.L."/>
            <person name="Lee A.P."/>
            <person name="Johnson J."/>
            <person name="Dandona N."/>
            <person name="Viswanathan L.D."/>
            <person name="Tay A."/>
            <person name="Venter J.C."/>
            <person name="Strausberg R.L."/>
            <person name="Brenner S."/>
        </authorList>
    </citation>
    <scope>NUCLEOTIDE SEQUENCE [LARGE SCALE GENOMIC DNA]</scope>
</reference>
<organism evidence="2 3">
    <name type="scientific">Callorhinchus milii</name>
    <name type="common">Ghost shark</name>
    <dbReference type="NCBI Taxonomy" id="7868"/>
    <lineage>
        <taxon>Eukaryota</taxon>
        <taxon>Metazoa</taxon>
        <taxon>Chordata</taxon>
        <taxon>Craniata</taxon>
        <taxon>Vertebrata</taxon>
        <taxon>Chondrichthyes</taxon>
        <taxon>Holocephali</taxon>
        <taxon>Chimaeriformes</taxon>
        <taxon>Callorhinchidae</taxon>
        <taxon>Callorhinchus</taxon>
    </lineage>
</organism>
<dbReference type="InterPro" id="IPR036179">
    <property type="entry name" value="Ig-like_dom_sf"/>
</dbReference>
<dbReference type="AlphaFoldDB" id="A0A4W3GSX2"/>
<reference evidence="2" key="5">
    <citation type="submission" date="2025-09" db="UniProtKB">
        <authorList>
            <consortium name="Ensembl"/>
        </authorList>
    </citation>
    <scope>IDENTIFICATION</scope>
</reference>
<proteinExistence type="predicted"/>
<dbReference type="InParanoid" id="A0A4W3GSX2"/>
<reference evidence="3" key="1">
    <citation type="journal article" date="2006" name="Science">
        <title>Ancient noncoding elements conserved in the human genome.</title>
        <authorList>
            <person name="Venkatesh B."/>
            <person name="Kirkness E.F."/>
            <person name="Loh Y.H."/>
            <person name="Halpern A.L."/>
            <person name="Lee A.P."/>
            <person name="Johnson J."/>
            <person name="Dandona N."/>
            <person name="Viswanathan L.D."/>
            <person name="Tay A."/>
            <person name="Venter J.C."/>
            <person name="Strausberg R.L."/>
            <person name="Brenner S."/>
        </authorList>
    </citation>
    <scope>NUCLEOTIDE SEQUENCE [LARGE SCALE GENOMIC DNA]</scope>
</reference>
<dbReference type="GeneTree" id="ENSGT00970000196844"/>
<dbReference type="InterPro" id="IPR013783">
    <property type="entry name" value="Ig-like_fold"/>
</dbReference>
<dbReference type="Proteomes" id="UP000314986">
    <property type="component" value="Unassembled WGS sequence"/>
</dbReference>
<feature type="domain" description="Ig-like" evidence="1">
    <location>
        <begin position="8"/>
        <end position="108"/>
    </location>
</feature>
<dbReference type="Ensembl" id="ENSCMIT00000006276.1">
    <property type="protein sequence ID" value="ENSCMIP00000006075.1"/>
    <property type="gene ID" value="ENSCMIG00000003498.1"/>
</dbReference>
<dbReference type="Gene3D" id="2.60.40.10">
    <property type="entry name" value="Immunoglobulins"/>
    <property type="match status" value="1"/>
</dbReference>
<keyword evidence="3" id="KW-1185">Reference proteome</keyword>
<accession>A0A4W3GSX2</accession>
<evidence type="ECO:0000259" key="1">
    <source>
        <dbReference type="PROSITE" id="PS50835"/>
    </source>
</evidence>
<sequence length="144" mass="15568">MVRPTTQPGFISSRLASSSFGTCFSMTVGCMKRVSQPIVRVSDGFTNVTLNCSVSKGTGIAYYWKKATYLDSENFTSSGSVLVVKSGCEEQAVGYSCVAENPISQQISLPVTIKLCAEGALYQYRLLLFYGRGKWPTSGLSGRC</sequence>
<reference evidence="3" key="3">
    <citation type="journal article" date="2014" name="Nature">
        <title>Elephant shark genome provides unique insights into gnathostome evolution.</title>
        <authorList>
            <consortium name="International Elephant Shark Genome Sequencing Consortium"/>
            <person name="Venkatesh B."/>
            <person name="Lee A.P."/>
            <person name="Ravi V."/>
            <person name="Maurya A.K."/>
            <person name="Lian M.M."/>
            <person name="Swann J.B."/>
            <person name="Ohta Y."/>
            <person name="Flajnik M.F."/>
            <person name="Sutoh Y."/>
            <person name="Kasahara M."/>
            <person name="Hoon S."/>
            <person name="Gangu V."/>
            <person name="Roy S.W."/>
            <person name="Irimia M."/>
            <person name="Korzh V."/>
            <person name="Kondrychyn I."/>
            <person name="Lim Z.W."/>
            <person name="Tay B.H."/>
            <person name="Tohari S."/>
            <person name="Kong K.W."/>
            <person name="Ho S."/>
            <person name="Lorente-Galdos B."/>
            <person name="Quilez J."/>
            <person name="Marques-Bonet T."/>
            <person name="Raney B.J."/>
            <person name="Ingham P.W."/>
            <person name="Tay A."/>
            <person name="Hillier L.W."/>
            <person name="Minx P."/>
            <person name="Boehm T."/>
            <person name="Wilson R.K."/>
            <person name="Brenner S."/>
            <person name="Warren W.C."/>
        </authorList>
    </citation>
    <scope>NUCLEOTIDE SEQUENCE [LARGE SCALE GENOMIC DNA]</scope>
</reference>
<evidence type="ECO:0000313" key="3">
    <source>
        <dbReference type="Proteomes" id="UP000314986"/>
    </source>
</evidence>
<dbReference type="PROSITE" id="PS50835">
    <property type="entry name" value="IG_LIKE"/>
    <property type="match status" value="1"/>
</dbReference>
<reference evidence="2" key="4">
    <citation type="submission" date="2025-08" db="UniProtKB">
        <authorList>
            <consortium name="Ensembl"/>
        </authorList>
    </citation>
    <scope>IDENTIFICATION</scope>
</reference>
<evidence type="ECO:0000313" key="2">
    <source>
        <dbReference type="Ensembl" id="ENSCMIP00000006075.1"/>
    </source>
</evidence>
<dbReference type="InterPro" id="IPR007110">
    <property type="entry name" value="Ig-like_dom"/>
</dbReference>